<gene>
    <name evidence="7" type="ORF">POCULU_LOCUS3306</name>
</gene>
<proteinExistence type="inferred from homology"/>
<feature type="compositionally biased region" description="Basic and acidic residues" evidence="5">
    <location>
        <begin position="137"/>
        <end position="148"/>
    </location>
</feature>
<dbReference type="InterPro" id="IPR033411">
    <property type="entry name" value="Ribonuclease_PIN"/>
</dbReference>
<feature type="region of interest" description="Disordered" evidence="5">
    <location>
        <begin position="310"/>
        <end position="334"/>
    </location>
</feature>
<dbReference type="GO" id="GO:0004521">
    <property type="term" value="F:RNA endonuclease activity"/>
    <property type="evidence" value="ECO:0007669"/>
    <property type="project" value="UniProtKB-ARBA"/>
</dbReference>
<feature type="compositionally biased region" description="Basic and acidic residues" evidence="5">
    <location>
        <begin position="194"/>
        <end position="211"/>
    </location>
</feature>
<sequence length="334" mass="37292">MSTSISQSKPTTKVISLVLDSGPLIKSTPFRYLAQKFYTIPEVLNEIRDNKSREYVSQLPFELEIKNPSEHALKEVVNFTKKSGDFAALSAVDIRVLALTYMLEIEANGTSRIRKEPIKPTTRQGGTVKNEANNTVIREDQEKKKEEVDCATGNSGDDNGKGINDDGNNDCDNSQDSGESACIEENNDVPTTNVHEKEERRGGDDDGKSDNDSDGEWITPDNIHNYQAKEHGHIAKSAKSQKEVYMKVACMTVDYTMQGGRKAKNLVLREDQNEYQRALRAHQKQKKVDIFDPDYVPNLLIGAGPHATVGPPIIGYGRRNPNERRGRGKSNRKK</sequence>
<keyword evidence="2" id="KW-0540">Nuclease</keyword>
<dbReference type="Gene3D" id="3.40.50.1010">
    <property type="entry name" value="5'-nuclease"/>
    <property type="match status" value="1"/>
</dbReference>
<dbReference type="PANTHER" id="PTHR12814:SF2">
    <property type="entry name" value="RNA-BINDING PROTEIN NOB1"/>
    <property type="match status" value="1"/>
</dbReference>
<dbReference type="PANTHER" id="PTHR12814">
    <property type="entry name" value="RNA-BINDING PROTEIN NOB1"/>
    <property type="match status" value="1"/>
</dbReference>
<dbReference type="InterPro" id="IPR039907">
    <property type="entry name" value="NOB1"/>
</dbReference>
<protein>
    <submittedName>
        <fullName evidence="7">8431_t:CDS:1</fullName>
    </submittedName>
</protein>
<dbReference type="GO" id="GO:0005737">
    <property type="term" value="C:cytoplasm"/>
    <property type="evidence" value="ECO:0007669"/>
    <property type="project" value="UniProtKB-ARBA"/>
</dbReference>
<dbReference type="GO" id="GO:0031981">
    <property type="term" value="C:nuclear lumen"/>
    <property type="evidence" value="ECO:0007669"/>
    <property type="project" value="UniProtKB-ARBA"/>
</dbReference>
<keyword evidence="8" id="KW-1185">Reference proteome</keyword>
<feature type="compositionally biased region" description="Polar residues" evidence="5">
    <location>
        <begin position="121"/>
        <end position="136"/>
    </location>
</feature>
<evidence type="ECO:0000256" key="2">
    <source>
        <dbReference type="ARBA" id="ARBA00022722"/>
    </source>
</evidence>
<accession>A0A9N9A3A4</accession>
<dbReference type="GO" id="GO:0030490">
    <property type="term" value="P:maturation of SSU-rRNA"/>
    <property type="evidence" value="ECO:0007669"/>
    <property type="project" value="TreeGrafter"/>
</dbReference>
<evidence type="ECO:0000256" key="1">
    <source>
        <dbReference type="ARBA" id="ARBA00005858"/>
    </source>
</evidence>
<keyword evidence="3" id="KW-0479">Metal-binding</keyword>
<comment type="similarity">
    <text evidence="1">Belongs to the NOB1 family.</text>
</comment>
<name>A0A9N9A3A4_9GLOM</name>
<dbReference type="Proteomes" id="UP000789572">
    <property type="component" value="Unassembled WGS sequence"/>
</dbReference>
<feature type="domain" description="Ribonuclease PIN" evidence="6">
    <location>
        <begin position="17"/>
        <end position="103"/>
    </location>
</feature>
<feature type="region of interest" description="Disordered" evidence="5">
    <location>
        <begin position="114"/>
        <end position="220"/>
    </location>
</feature>
<evidence type="ECO:0000256" key="4">
    <source>
        <dbReference type="ARBA" id="ARBA00022801"/>
    </source>
</evidence>
<dbReference type="CDD" id="cd09876">
    <property type="entry name" value="PIN_Nob1-like"/>
    <property type="match status" value="1"/>
</dbReference>
<dbReference type="OrthoDB" id="446759at2759"/>
<reference evidence="7" key="1">
    <citation type="submission" date="2021-06" db="EMBL/GenBank/DDBJ databases">
        <authorList>
            <person name="Kallberg Y."/>
            <person name="Tangrot J."/>
            <person name="Rosling A."/>
        </authorList>
    </citation>
    <scope>NUCLEOTIDE SEQUENCE</scope>
    <source>
        <strain evidence="7">IA702</strain>
    </source>
</reference>
<evidence type="ECO:0000256" key="5">
    <source>
        <dbReference type="SAM" id="MobiDB-lite"/>
    </source>
</evidence>
<evidence type="ECO:0000313" key="7">
    <source>
        <dbReference type="EMBL" id="CAG8515646.1"/>
    </source>
</evidence>
<dbReference type="Pfam" id="PF17146">
    <property type="entry name" value="PIN_6"/>
    <property type="match status" value="1"/>
</dbReference>
<evidence type="ECO:0000313" key="8">
    <source>
        <dbReference type="Proteomes" id="UP000789572"/>
    </source>
</evidence>
<comment type="caution">
    <text evidence="7">The sequence shown here is derived from an EMBL/GenBank/DDBJ whole genome shotgun (WGS) entry which is preliminary data.</text>
</comment>
<evidence type="ECO:0000256" key="3">
    <source>
        <dbReference type="ARBA" id="ARBA00022723"/>
    </source>
</evidence>
<keyword evidence="4" id="KW-0378">Hydrolase</keyword>
<dbReference type="AlphaFoldDB" id="A0A9N9A3A4"/>
<dbReference type="GO" id="GO:0016787">
    <property type="term" value="F:hydrolase activity"/>
    <property type="evidence" value="ECO:0007669"/>
    <property type="project" value="UniProtKB-KW"/>
</dbReference>
<dbReference type="FunFam" id="3.40.50.1010:FF:000020">
    <property type="entry name" value="20S-pre-rRNA D-site endonuclease NOB1"/>
    <property type="match status" value="1"/>
</dbReference>
<evidence type="ECO:0000259" key="6">
    <source>
        <dbReference type="Pfam" id="PF17146"/>
    </source>
</evidence>
<organism evidence="7 8">
    <name type="scientific">Paraglomus occultum</name>
    <dbReference type="NCBI Taxonomy" id="144539"/>
    <lineage>
        <taxon>Eukaryota</taxon>
        <taxon>Fungi</taxon>
        <taxon>Fungi incertae sedis</taxon>
        <taxon>Mucoromycota</taxon>
        <taxon>Glomeromycotina</taxon>
        <taxon>Glomeromycetes</taxon>
        <taxon>Paraglomerales</taxon>
        <taxon>Paraglomeraceae</taxon>
        <taxon>Paraglomus</taxon>
    </lineage>
</organism>
<dbReference type="GO" id="GO:0046872">
    <property type="term" value="F:metal ion binding"/>
    <property type="evidence" value="ECO:0007669"/>
    <property type="project" value="UniProtKB-KW"/>
</dbReference>
<dbReference type="EMBL" id="CAJVPJ010000358">
    <property type="protein sequence ID" value="CAG8515646.1"/>
    <property type="molecule type" value="Genomic_DNA"/>
</dbReference>
<feature type="compositionally biased region" description="Low complexity" evidence="5">
    <location>
        <begin position="165"/>
        <end position="178"/>
    </location>
</feature>
<dbReference type="GO" id="GO:0030688">
    <property type="term" value="C:preribosome, small subunit precursor"/>
    <property type="evidence" value="ECO:0007669"/>
    <property type="project" value="TreeGrafter"/>
</dbReference>